<name>A0A3M0CWR4_9EURY</name>
<feature type="compositionally biased region" description="Basic and acidic residues" evidence="1">
    <location>
        <begin position="35"/>
        <end position="44"/>
    </location>
</feature>
<feature type="compositionally biased region" description="Basic and acidic residues" evidence="1">
    <location>
        <begin position="55"/>
        <end position="67"/>
    </location>
</feature>
<evidence type="ECO:0000256" key="1">
    <source>
        <dbReference type="SAM" id="MobiDB-lite"/>
    </source>
</evidence>
<dbReference type="AlphaFoldDB" id="A0A3M0CWR4"/>
<dbReference type="Gene3D" id="1.10.10.10">
    <property type="entry name" value="Winged helix-like DNA-binding domain superfamily/Winged helix DNA-binding domain"/>
    <property type="match status" value="1"/>
</dbReference>
<feature type="transmembrane region" description="Helical" evidence="2">
    <location>
        <begin position="244"/>
        <end position="266"/>
    </location>
</feature>
<accession>A0A3M0CWR4</accession>
<evidence type="ECO:0000256" key="2">
    <source>
        <dbReference type="SAM" id="Phobius"/>
    </source>
</evidence>
<gene>
    <name evidence="3" type="ORF">ATH50_3593</name>
</gene>
<comment type="caution">
    <text evidence="3">The sequence shown here is derived from an EMBL/GenBank/DDBJ whole genome shotgun (WGS) entry which is preliminary data.</text>
</comment>
<dbReference type="InterPro" id="IPR036390">
    <property type="entry name" value="WH_DNA-bd_sf"/>
</dbReference>
<evidence type="ECO:0000313" key="4">
    <source>
        <dbReference type="Proteomes" id="UP000277326"/>
    </source>
</evidence>
<dbReference type="SUPFAM" id="SSF46785">
    <property type="entry name" value="Winged helix' DNA-binding domain"/>
    <property type="match status" value="1"/>
</dbReference>
<dbReference type="InterPro" id="IPR036388">
    <property type="entry name" value="WH-like_DNA-bd_sf"/>
</dbReference>
<dbReference type="CDD" id="cd00090">
    <property type="entry name" value="HTH_ARSR"/>
    <property type="match status" value="1"/>
</dbReference>
<keyword evidence="2" id="KW-0472">Membrane</keyword>
<organism evidence="3 4">
    <name type="scientific">Haloplanus aerogenes</name>
    <dbReference type="NCBI Taxonomy" id="660522"/>
    <lineage>
        <taxon>Archaea</taxon>
        <taxon>Methanobacteriati</taxon>
        <taxon>Methanobacteriota</taxon>
        <taxon>Stenosarchaea group</taxon>
        <taxon>Halobacteria</taxon>
        <taxon>Halobacteriales</taxon>
        <taxon>Haloferacaceae</taxon>
        <taxon>Haloplanus</taxon>
    </lineage>
</organism>
<dbReference type="InterPro" id="IPR011991">
    <property type="entry name" value="ArsR-like_HTH"/>
</dbReference>
<feature type="region of interest" description="Disordered" evidence="1">
    <location>
        <begin position="21"/>
        <end position="70"/>
    </location>
</feature>
<dbReference type="EMBL" id="REFS01000011">
    <property type="protein sequence ID" value="RMB08263.1"/>
    <property type="molecule type" value="Genomic_DNA"/>
</dbReference>
<feature type="transmembrane region" description="Helical" evidence="2">
    <location>
        <begin position="198"/>
        <end position="224"/>
    </location>
</feature>
<keyword evidence="2" id="KW-1133">Transmembrane helix</keyword>
<sequence length="296" mass="32482">MSSSRGPSRSVTLAQVRGAMRGLQDANELPATPREITEALDKDTTPTTVRKRLKELRDQGEVTKRESGPGYVWDLAPEELDADADLTNQISGVLQSAELDDVPTEQARWVAEALPVSDFSDEKKTEIVEAADPGLLSDEKIEEILESADPQTISENKVTQIIESAEIDAEDFPDETAEEIARERFGYIQSFWADSYRLGIHLLAIAGGSTVFGFIMLLTAFQLGPYNFPSVAGVSLPTVVIESQIVGAILFLIGLLFFGFGLFYTLTGILGLRYSSVDDPRPWSEYIRGALKKFLG</sequence>
<reference evidence="3 4" key="1">
    <citation type="journal article" date="2015" name="Stand. Genomic Sci.">
        <title>Genomic Encyclopedia of Bacterial and Archaeal Type Strains, Phase III: the genomes of soil and plant-associated and newly described type strains.</title>
        <authorList>
            <person name="Whitman W.B."/>
            <person name="Woyke T."/>
            <person name="Klenk H.P."/>
            <person name="Zhou Y."/>
            <person name="Lilburn T.G."/>
            <person name="Beck B.J."/>
            <person name="De Vos P."/>
            <person name="Vandamme P."/>
            <person name="Eisen J.A."/>
            <person name="Garrity G."/>
            <person name="Hugenholtz P."/>
            <person name="Kyrpides N.C."/>
        </authorList>
    </citation>
    <scope>NUCLEOTIDE SEQUENCE [LARGE SCALE GENOMIC DNA]</scope>
    <source>
        <strain evidence="3 4">CGMCC 1.10124</strain>
    </source>
</reference>
<evidence type="ECO:0000313" key="3">
    <source>
        <dbReference type="EMBL" id="RMB08263.1"/>
    </source>
</evidence>
<proteinExistence type="predicted"/>
<dbReference type="Proteomes" id="UP000277326">
    <property type="component" value="Unassembled WGS sequence"/>
</dbReference>
<keyword evidence="2" id="KW-0812">Transmembrane</keyword>
<protein>
    <submittedName>
        <fullName evidence="3">Uncharacterized protein</fullName>
    </submittedName>
</protein>